<keyword evidence="5 8" id="KW-0804">Transcription</keyword>
<dbReference type="InterPro" id="IPR036805">
    <property type="entry name" value="Tscrpt_elong_fac_GreA/B_N_sf"/>
</dbReference>
<gene>
    <name evidence="8 12" type="primary">greA</name>
    <name evidence="12" type="ordered locus">TPEGAU_0018</name>
</gene>
<dbReference type="Gene3D" id="1.25.40.10">
    <property type="entry name" value="Tetratricopeptide repeat domain"/>
    <property type="match status" value="1"/>
</dbReference>
<evidence type="ECO:0000256" key="8">
    <source>
        <dbReference type="HAMAP-Rule" id="MF_00105"/>
    </source>
</evidence>
<keyword evidence="4 8" id="KW-0238">DNA-binding</keyword>
<evidence type="ECO:0000313" key="12">
    <source>
        <dbReference type="EMBL" id="AEZ59269.1"/>
    </source>
</evidence>
<sequence length="893" mass="103383">MSEHIEHDVREMLNEEKWTRATLTAYSAEKFKELDRIIAEAKRQSILDVLKGICDEHLAHSKNSIIALYISGIISLSKQLLDDSCLVTLLTIFGDNHKNQIVEHLCTRVLEYGESKLALRALGECYKTSGNEQLYDVWERLVRIDYEEAEITRVLADKYEQEGNKEKATEFYKKALYRFIARRQNAAIKEVWTKLVALIPDDVEFFYREQKKISEKLGEGRGSVLMQDVYVYYKENEDWTTCINILKHILEHDEKDVWARKEIIENFRCKYRGHSQLEEYLKISNISQSWRNVFEAINDFEKHISFDEGSFVFHRTWGVGRIAKVCNDELLIDFAKRRAHTMLLKMAISALQTLGKEHIWVLKSVLKRQDLAAKIKQDPEWALKVIITSFDNNCNLKKVKQELVPSLLSVGEWTSWSTKARKILKESTGFAANPSNIDFYTVRSCPVSLEEKLAVEFKAQKNFFARIGILNTFMDKADTDSDAFREMFDYFNTFLRAFSVVDGNVIAAYLVVTRVSTVLPHLNACRPHGFADLYAHIADPRLVYTEIKDKGLKWEFVNSVKNFVSNWSDEYVKLFPEVLSLEILRALMEEGYKEKALRVVEACFEYYADNRAAVIWLFKTVRDEPWFQELRITAEQRIIVLIHIVDITYREIANRRNTTENRKLNKQALSVLFGNDHLLEHFMLSHDVGTTTRLYTLISDIQGLDPKLKVHLRNKIIEKYKDFKFFDTEERVVSGRGLVVTAKMLNAKKKELQDLLDVRIPENSREIGRALELGDLRENAEYKAAREEQTRLNNMVTRLQEEIERAQVFDPTTVVAGRVSFGTVISLKNHTSGEDETYTILGPWESAPERGIISYMSPLGSNLLNRKTGEQLAFTVGEHEKVYEILSISAAEI</sequence>
<dbReference type="GO" id="GO:0003746">
    <property type="term" value="F:translation elongation factor activity"/>
    <property type="evidence" value="ECO:0007669"/>
    <property type="project" value="UniProtKB-KW"/>
</dbReference>
<dbReference type="InterPro" id="IPR018151">
    <property type="entry name" value="TF_GreA/GreB_CS"/>
</dbReference>
<dbReference type="FunFam" id="1.10.287.180:FF:000001">
    <property type="entry name" value="Transcription elongation factor GreA"/>
    <property type="match status" value="1"/>
</dbReference>
<comment type="similarity">
    <text evidence="1 8 9">Belongs to the GreA/GreB family.</text>
</comment>
<dbReference type="InterPro" id="IPR001437">
    <property type="entry name" value="Tscrpt_elong_fac_GreA/B_C"/>
</dbReference>
<dbReference type="AlphaFoldDB" id="A0AAU8PL45"/>
<feature type="domain" description="Transcription elongation factor GreA/GreB N-terminal" evidence="11">
    <location>
        <begin position="739"/>
        <end position="808"/>
    </location>
</feature>
<dbReference type="InterPro" id="IPR006359">
    <property type="entry name" value="Tscrpt_elong_fac_GreA"/>
</dbReference>
<dbReference type="InterPro" id="IPR028624">
    <property type="entry name" value="Tscrpt_elong_fac_GreA/B"/>
</dbReference>
<keyword evidence="12" id="KW-0648">Protein biosynthesis</keyword>
<dbReference type="SUPFAM" id="SSF54534">
    <property type="entry name" value="FKBP-like"/>
    <property type="match status" value="1"/>
</dbReference>
<dbReference type="InterPro" id="IPR022691">
    <property type="entry name" value="Tscrpt_elong_fac_GreA/B_N"/>
</dbReference>
<dbReference type="GO" id="GO:0003677">
    <property type="term" value="F:DNA binding"/>
    <property type="evidence" value="ECO:0007669"/>
    <property type="project" value="UniProtKB-UniRule"/>
</dbReference>
<evidence type="ECO:0000256" key="3">
    <source>
        <dbReference type="ARBA" id="ARBA00023015"/>
    </source>
</evidence>
<name>A0AAU8PL45_TREPG</name>
<reference evidence="13" key="1">
    <citation type="journal article" date="2012" name="PLoS Negl. Trop. Dis.">
        <title>Whole genome sequences of three Treponema pallidum ssp. pertenue strains: yaws and syphilis treponemes differ in less than 0.2% of the genome sequence.</title>
        <authorList>
            <person name="Cejkova D."/>
            <person name="Zobanikova M."/>
            <person name="Chen L."/>
            <person name="Pospisilova P."/>
            <person name="Strouhal M."/>
            <person name="Qin X."/>
            <person name="Mikalova L."/>
            <person name="Norris S.J."/>
            <person name="Muzny D.M."/>
            <person name="Gibbs R.A."/>
            <person name="Fulton L.L."/>
            <person name="Sodergren E."/>
            <person name="Weinstock G.M."/>
            <person name="Smajs D."/>
        </authorList>
    </citation>
    <scope>NUCLEOTIDE SEQUENCE [LARGE SCALE GENOMIC DNA]</scope>
    <source>
        <strain evidence="13">Gauthier</strain>
    </source>
</reference>
<evidence type="ECO:0000256" key="7">
    <source>
        <dbReference type="ARBA" id="ARBA00030776"/>
    </source>
</evidence>
<proteinExistence type="inferred from homology"/>
<evidence type="ECO:0000256" key="4">
    <source>
        <dbReference type="ARBA" id="ARBA00023125"/>
    </source>
</evidence>
<protein>
    <recommendedName>
        <fullName evidence="2 8">Transcription elongation factor GreA</fullName>
    </recommendedName>
    <alternativeName>
        <fullName evidence="7 8">Transcript cleavage factor GreA</fullName>
    </alternativeName>
</protein>
<dbReference type="NCBIfam" id="NF011309">
    <property type="entry name" value="PRK14720.1"/>
    <property type="match status" value="1"/>
</dbReference>
<dbReference type="RefSeq" id="WP_014342233.1">
    <property type="nucleotide sequence ID" value="NC_016843.1"/>
</dbReference>
<comment type="function">
    <text evidence="6 8 9">Necessary for efficient RNA polymerase transcription elongation past template-encoded arresting sites. The arresting sites in DNA have the property of trapping a certain fraction of elongating RNA polymerases that pass through, resulting in locked ternary complexes. Cleavage of the nascent transcript by cleavage factors such as GreA or GreB allows the resumption of elongation from the new 3'terminus. GreA releases sequences of 2 to 3 nucleotides.</text>
</comment>
<evidence type="ECO:0000256" key="6">
    <source>
        <dbReference type="ARBA" id="ARBA00024916"/>
    </source>
</evidence>
<dbReference type="SUPFAM" id="SSF48452">
    <property type="entry name" value="TPR-like"/>
    <property type="match status" value="1"/>
</dbReference>
<evidence type="ECO:0000259" key="10">
    <source>
        <dbReference type="Pfam" id="PF01272"/>
    </source>
</evidence>
<evidence type="ECO:0000259" key="11">
    <source>
        <dbReference type="Pfam" id="PF03449"/>
    </source>
</evidence>
<dbReference type="EMBL" id="CP002376">
    <property type="protein sequence ID" value="AEZ59269.1"/>
    <property type="molecule type" value="Genomic_DNA"/>
</dbReference>
<dbReference type="PROSITE" id="PS00830">
    <property type="entry name" value="GREAB_2"/>
    <property type="match status" value="1"/>
</dbReference>
<dbReference type="GO" id="GO:0006354">
    <property type="term" value="P:DNA-templated transcription elongation"/>
    <property type="evidence" value="ECO:0007669"/>
    <property type="project" value="TreeGrafter"/>
</dbReference>
<evidence type="ECO:0000256" key="1">
    <source>
        <dbReference type="ARBA" id="ARBA00008213"/>
    </source>
</evidence>
<dbReference type="PROSITE" id="PS00829">
    <property type="entry name" value="GREAB_1"/>
    <property type="match status" value="1"/>
</dbReference>
<dbReference type="Gene3D" id="3.10.50.30">
    <property type="entry name" value="Transcription elongation factor, GreA/GreB, C-terminal domain"/>
    <property type="match status" value="1"/>
</dbReference>
<dbReference type="GO" id="GO:0032784">
    <property type="term" value="P:regulation of DNA-templated transcription elongation"/>
    <property type="evidence" value="ECO:0007669"/>
    <property type="project" value="UniProtKB-UniRule"/>
</dbReference>
<organism evidence="12 13">
    <name type="scientific">Treponema pallidum subsp. pertenue (strain Gauthier)</name>
    <dbReference type="NCBI Taxonomy" id="491080"/>
    <lineage>
        <taxon>Bacteria</taxon>
        <taxon>Pseudomonadati</taxon>
        <taxon>Spirochaetota</taxon>
        <taxon>Spirochaetia</taxon>
        <taxon>Spirochaetales</taxon>
        <taxon>Treponemataceae</taxon>
        <taxon>Treponema</taxon>
    </lineage>
</organism>
<feature type="domain" description="Transcription elongation factor GreA/GreB C-terminal" evidence="10">
    <location>
        <begin position="817"/>
        <end position="889"/>
    </location>
</feature>
<accession>A0AAU8PL45</accession>
<keyword evidence="3 8" id="KW-0805">Transcription regulation</keyword>
<dbReference type="Proteomes" id="UP000008192">
    <property type="component" value="Chromosome"/>
</dbReference>
<dbReference type="InterPro" id="IPR023459">
    <property type="entry name" value="Tscrpt_elong_fac_GreA/B_fam"/>
</dbReference>
<dbReference type="KEGG" id="tpg:TPEGAU_0018"/>
<evidence type="ECO:0000256" key="2">
    <source>
        <dbReference type="ARBA" id="ARBA00013729"/>
    </source>
</evidence>
<dbReference type="PANTHER" id="PTHR30437:SF4">
    <property type="entry name" value="TRANSCRIPTION ELONGATION FACTOR GREA"/>
    <property type="match status" value="1"/>
</dbReference>
<evidence type="ECO:0000256" key="9">
    <source>
        <dbReference type="RuleBase" id="RU000556"/>
    </source>
</evidence>
<dbReference type="SUPFAM" id="SSF46557">
    <property type="entry name" value="GreA transcript cleavage protein, N-terminal domain"/>
    <property type="match status" value="1"/>
</dbReference>
<keyword evidence="12" id="KW-0251">Elongation factor</keyword>
<evidence type="ECO:0000256" key="5">
    <source>
        <dbReference type="ARBA" id="ARBA00023163"/>
    </source>
</evidence>
<dbReference type="Pfam" id="PF01272">
    <property type="entry name" value="GreA_GreB"/>
    <property type="match status" value="1"/>
</dbReference>
<dbReference type="HAMAP" id="MF_00105">
    <property type="entry name" value="GreA_GreB"/>
    <property type="match status" value="1"/>
</dbReference>
<dbReference type="NCBIfam" id="TIGR01462">
    <property type="entry name" value="greA"/>
    <property type="match status" value="1"/>
</dbReference>
<dbReference type="GO" id="GO:0070063">
    <property type="term" value="F:RNA polymerase binding"/>
    <property type="evidence" value="ECO:0007669"/>
    <property type="project" value="InterPro"/>
</dbReference>
<evidence type="ECO:0000313" key="13">
    <source>
        <dbReference type="Proteomes" id="UP000008192"/>
    </source>
</evidence>
<dbReference type="InterPro" id="IPR036953">
    <property type="entry name" value="GreA/GreB_C_sf"/>
</dbReference>
<dbReference type="Pfam" id="PF03449">
    <property type="entry name" value="GreA_GreB_N"/>
    <property type="match status" value="1"/>
</dbReference>
<dbReference type="InterPro" id="IPR011990">
    <property type="entry name" value="TPR-like_helical_dom_sf"/>
</dbReference>
<dbReference type="Gene3D" id="1.10.287.180">
    <property type="entry name" value="Transcription elongation factor, GreA/GreB, N-terminal domain"/>
    <property type="match status" value="1"/>
</dbReference>
<dbReference type="PANTHER" id="PTHR30437">
    <property type="entry name" value="TRANSCRIPTION ELONGATION FACTOR GREA"/>
    <property type="match status" value="1"/>
</dbReference>